<comment type="caution">
    <text evidence="1">The sequence shown here is derived from an EMBL/GenBank/DDBJ whole genome shotgun (WGS) entry which is preliminary data.</text>
</comment>
<name>A0ABQ5DM00_9ASTR</name>
<evidence type="ECO:0000313" key="2">
    <source>
        <dbReference type="Proteomes" id="UP001151760"/>
    </source>
</evidence>
<keyword evidence="2" id="KW-1185">Reference proteome</keyword>
<protein>
    <submittedName>
        <fullName evidence="1">Uncharacterized protein</fullName>
    </submittedName>
</protein>
<dbReference type="EMBL" id="BQNB010015403">
    <property type="protein sequence ID" value="GJT39633.1"/>
    <property type="molecule type" value="Genomic_DNA"/>
</dbReference>
<gene>
    <name evidence="1" type="ORF">Tco_0939498</name>
</gene>
<accession>A0ABQ5DM00</accession>
<proteinExistence type="predicted"/>
<organism evidence="1 2">
    <name type="scientific">Tanacetum coccineum</name>
    <dbReference type="NCBI Taxonomy" id="301880"/>
    <lineage>
        <taxon>Eukaryota</taxon>
        <taxon>Viridiplantae</taxon>
        <taxon>Streptophyta</taxon>
        <taxon>Embryophyta</taxon>
        <taxon>Tracheophyta</taxon>
        <taxon>Spermatophyta</taxon>
        <taxon>Magnoliopsida</taxon>
        <taxon>eudicotyledons</taxon>
        <taxon>Gunneridae</taxon>
        <taxon>Pentapetalae</taxon>
        <taxon>asterids</taxon>
        <taxon>campanulids</taxon>
        <taxon>Asterales</taxon>
        <taxon>Asteraceae</taxon>
        <taxon>Asteroideae</taxon>
        <taxon>Anthemideae</taxon>
        <taxon>Anthemidinae</taxon>
        <taxon>Tanacetum</taxon>
    </lineage>
</organism>
<evidence type="ECO:0000313" key="1">
    <source>
        <dbReference type="EMBL" id="GJT39633.1"/>
    </source>
</evidence>
<reference evidence="1" key="2">
    <citation type="submission" date="2022-01" db="EMBL/GenBank/DDBJ databases">
        <authorList>
            <person name="Yamashiro T."/>
            <person name="Shiraishi A."/>
            <person name="Satake H."/>
            <person name="Nakayama K."/>
        </authorList>
    </citation>
    <scope>NUCLEOTIDE SEQUENCE</scope>
</reference>
<dbReference type="Proteomes" id="UP001151760">
    <property type="component" value="Unassembled WGS sequence"/>
</dbReference>
<sequence>MNYVVAKYKKKNWKEDDSWSDSILDDIWNKFYNEPEVAKEVIVISSSDEELLTYEEIVVMAPNAPVKQVAKKRIKSTVKLTNCILGFRAPKALDVGSSTIKRKSNLDISVFCLLNDPSMTMFGCVAGFGNEVKSRWKCSGRGNVVYEIMQNEFALNIGVFDETNGLFYAVRAN</sequence>
<reference evidence="1" key="1">
    <citation type="journal article" date="2022" name="Int. J. Mol. Sci.">
        <title>Draft Genome of Tanacetum Coccineum: Genomic Comparison of Closely Related Tanacetum-Family Plants.</title>
        <authorList>
            <person name="Yamashiro T."/>
            <person name="Shiraishi A."/>
            <person name="Nakayama K."/>
            <person name="Satake H."/>
        </authorList>
    </citation>
    <scope>NUCLEOTIDE SEQUENCE</scope>
</reference>